<accession>A0A660L4C5</accession>
<dbReference type="InterPro" id="IPR027417">
    <property type="entry name" value="P-loop_NTPase"/>
</dbReference>
<dbReference type="Pfam" id="PF17863">
    <property type="entry name" value="AAA_lid_2"/>
    <property type="match status" value="1"/>
</dbReference>
<dbReference type="Proteomes" id="UP000278962">
    <property type="component" value="Unassembled WGS sequence"/>
</dbReference>
<feature type="region of interest" description="Disordered" evidence="1">
    <location>
        <begin position="260"/>
        <end position="285"/>
    </location>
</feature>
<dbReference type="GO" id="GO:0005524">
    <property type="term" value="F:ATP binding"/>
    <property type="evidence" value="ECO:0007669"/>
    <property type="project" value="InterPro"/>
</dbReference>
<sequence length="285" mass="29602">MLAASLVAGLHVVLEGPPGTGKSTLLRAVAQAAGLGVEFVEGNAELTPARLVGHHDPALVLQTGYTPEIFVDGPLAIALREGRLLYIEELNRVPEETLNVLVGALAEGEIHVPRLGRIPAGPGFRLIAAMNPFDAVGTARVSQAIADRMCRIAIGYQDAVGERRIVTAVSGADGALPAAAVELTRLTREHPEVRMGASVRGAIDLVRLAIGLAAVRGEAEPAPGDATFADAAIAALSGRLRLDEGSDRTPEAIVLELLARLQPRPEDEGGPTPGKAPAARPPTRT</sequence>
<evidence type="ECO:0000313" key="4">
    <source>
        <dbReference type="Proteomes" id="UP000278962"/>
    </source>
</evidence>
<proteinExistence type="predicted"/>
<dbReference type="InterPro" id="IPR050764">
    <property type="entry name" value="CbbQ/NirQ/NorQ/GpvN"/>
</dbReference>
<dbReference type="GO" id="GO:0016887">
    <property type="term" value="F:ATP hydrolysis activity"/>
    <property type="evidence" value="ECO:0007669"/>
    <property type="project" value="InterPro"/>
</dbReference>
<dbReference type="Gene3D" id="1.10.8.80">
    <property type="entry name" value="Magnesium chelatase subunit I, C-Terminal domain"/>
    <property type="match status" value="1"/>
</dbReference>
<gene>
    <name evidence="3" type="ORF">C8N24_4412</name>
</gene>
<evidence type="ECO:0000259" key="2">
    <source>
        <dbReference type="SMART" id="SM00382"/>
    </source>
</evidence>
<dbReference type="AlphaFoldDB" id="A0A660L4C5"/>
<name>A0A660L4C5_9ACTN</name>
<dbReference type="InterPro" id="IPR003593">
    <property type="entry name" value="AAA+_ATPase"/>
</dbReference>
<dbReference type="InterPro" id="IPR041628">
    <property type="entry name" value="ChlI/MoxR_AAA_lid"/>
</dbReference>
<dbReference type="RefSeq" id="WP_211340100.1">
    <property type="nucleotide sequence ID" value="NZ_RBIL01000002.1"/>
</dbReference>
<dbReference type="Pfam" id="PF07728">
    <property type="entry name" value="AAA_5"/>
    <property type="match status" value="1"/>
</dbReference>
<keyword evidence="4" id="KW-1185">Reference proteome</keyword>
<dbReference type="PIRSF" id="PIRSF002849">
    <property type="entry name" value="AAA_ATPase_chaperone_MoxR_prd"/>
    <property type="match status" value="1"/>
</dbReference>
<dbReference type="EMBL" id="RBIL01000002">
    <property type="protein sequence ID" value="RKQ86400.1"/>
    <property type="molecule type" value="Genomic_DNA"/>
</dbReference>
<comment type="caution">
    <text evidence="3">The sequence shown here is derived from an EMBL/GenBank/DDBJ whole genome shotgun (WGS) entry which is preliminary data.</text>
</comment>
<reference evidence="3 4" key="1">
    <citation type="submission" date="2018-10" db="EMBL/GenBank/DDBJ databases">
        <title>Genomic Encyclopedia of Archaeal and Bacterial Type Strains, Phase II (KMG-II): from individual species to whole genera.</title>
        <authorList>
            <person name="Goeker M."/>
        </authorList>
    </citation>
    <scope>NUCLEOTIDE SEQUENCE [LARGE SCALE GENOMIC DNA]</scope>
    <source>
        <strain evidence="3 4">DSM 14954</strain>
    </source>
</reference>
<protein>
    <submittedName>
        <fullName evidence="3">MoxR-like ATPase</fullName>
    </submittedName>
</protein>
<organism evidence="3 4">
    <name type="scientific">Solirubrobacter pauli</name>
    <dbReference type="NCBI Taxonomy" id="166793"/>
    <lineage>
        <taxon>Bacteria</taxon>
        <taxon>Bacillati</taxon>
        <taxon>Actinomycetota</taxon>
        <taxon>Thermoleophilia</taxon>
        <taxon>Solirubrobacterales</taxon>
        <taxon>Solirubrobacteraceae</taxon>
        <taxon>Solirubrobacter</taxon>
    </lineage>
</organism>
<dbReference type="PANTHER" id="PTHR42759:SF1">
    <property type="entry name" value="MAGNESIUM-CHELATASE SUBUNIT CHLD"/>
    <property type="match status" value="1"/>
</dbReference>
<dbReference type="InterPro" id="IPR011704">
    <property type="entry name" value="ATPase_dyneun-rel_AAA"/>
</dbReference>
<dbReference type="CDD" id="cd00009">
    <property type="entry name" value="AAA"/>
    <property type="match status" value="1"/>
</dbReference>
<dbReference type="Gene3D" id="3.40.50.300">
    <property type="entry name" value="P-loop containing nucleotide triphosphate hydrolases"/>
    <property type="match status" value="1"/>
</dbReference>
<evidence type="ECO:0000313" key="3">
    <source>
        <dbReference type="EMBL" id="RKQ86400.1"/>
    </source>
</evidence>
<evidence type="ECO:0000256" key="1">
    <source>
        <dbReference type="SAM" id="MobiDB-lite"/>
    </source>
</evidence>
<dbReference type="SMART" id="SM00382">
    <property type="entry name" value="AAA"/>
    <property type="match status" value="1"/>
</dbReference>
<feature type="domain" description="AAA+ ATPase" evidence="2">
    <location>
        <begin position="8"/>
        <end position="158"/>
    </location>
</feature>
<dbReference type="SUPFAM" id="SSF52540">
    <property type="entry name" value="P-loop containing nucleoside triphosphate hydrolases"/>
    <property type="match status" value="1"/>
</dbReference>
<dbReference type="PANTHER" id="PTHR42759">
    <property type="entry name" value="MOXR FAMILY PROTEIN"/>
    <property type="match status" value="1"/>
</dbReference>